<keyword evidence="5" id="KW-0520">NAD</keyword>
<comment type="pathway">
    <text evidence="1">Porphyrin-containing compound metabolism; siroheme biosynthesis; sirohydrochlorin from precorrin-2: step 1/1.</text>
</comment>
<dbReference type="OMA" id="MFWEEND"/>
<dbReference type="GeneID" id="64405882"/>
<dbReference type="Pfam" id="PF01903">
    <property type="entry name" value="CbiX"/>
    <property type="match status" value="2"/>
</dbReference>
<sequence>MLKELTNVPLVIAAHGTRDPEGVAVCRALAERVRAKLPDTKLTMGFVELTEPSIPEAVAEALEGLEPKGETDAVVVPLMLATGGHVRIDIPEAIDEGRGEARVAYSAALLGSPLLDSAVRNRVVEALGEWRPQDTACVLVGRGSPVTESNAERYRMARTLMEEKELRSIHPAFIQVSRPSVPEALNHAKATGVKQIVVAPHFLFPGKLRTWNLEQVAAWRENNPDVEVRVAEVIGDCDELAQLVVDRYLAELDAEGFGEGAPGFMSNLILKDRDVLVVGGGAVAARRIPRLLDAGAKVRVVAPNLGIAVGRLAASGAIAVEQRTARAEDVGEAWYVLAASNDPNINAMIAAEAERRHTFCCRADDALGGTATTPTTASAGGLTVAVIGDRNPRRSVRVRDELLQVLQD</sequence>
<dbReference type="SUPFAM" id="SSF53800">
    <property type="entry name" value="Chelatase"/>
    <property type="match status" value="1"/>
</dbReference>
<keyword evidence="3" id="KW-0479">Metal-binding</keyword>
<evidence type="ECO:0000256" key="6">
    <source>
        <dbReference type="ARBA" id="ARBA00023239"/>
    </source>
</evidence>
<dbReference type="EMBL" id="CP072385">
    <property type="protein sequence ID" value="QUC10812.1"/>
    <property type="molecule type" value="Genomic_DNA"/>
</dbReference>
<dbReference type="InterPro" id="IPR002762">
    <property type="entry name" value="CbiX-like"/>
</dbReference>
<dbReference type="AlphaFoldDB" id="A0A3N4DAC5"/>
<reference evidence="9" key="2">
    <citation type="submission" date="2021-03" db="EMBL/GenBank/DDBJ databases">
        <title>Human Oral Microbial Genomes.</title>
        <authorList>
            <person name="Johnston C.D."/>
            <person name="Chen T."/>
            <person name="Dewhirst F.E."/>
        </authorList>
    </citation>
    <scope>NUCLEOTIDE SEQUENCE</scope>
    <source>
        <strain evidence="9">F0714</strain>
    </source>
</reference>
<keyword evidence="11" id="KW-1185">Reference proteome</keyword>
<evidence type="ECO:0000256" key="4">
    <source>
        <dbReference type="ARBA" id="ARBA00023002"/>
    </source>
</evidence>
<evidence type="ECO:0000256" key="5">
    <source>
        <dbReference type="ARBA" id="ARBA00023027"/>
    </source>
</evidence>
<dbReference type="PANTHER" id="PTHR33542:SF5">
    <property type="entry name" value="FERROCHELATASE CHE1"/>
    <property type="match status" value="1"/>
</dbReference>
<dbReference type="PANTHER" id="PTHR33542">
    <property type="entry name" value="SIROHYDROCHLORIN FERROCHELATASE, CHLOROPLASTIC"/>
    <property type="match status" value="1"/>
</dbReference>
<keyword evidence="6 10" id="KW-0456">Lyase</keyword>
<dbReference type="Gene3D" id="3.40.50.720">
    <property type="entry name" value="NAD(P)-binding Rossmann-like Domain"/>
    <property type="match status" value="1"/>
</dbReference>
<dbReference type="CDD" id="cd03416">
    <property type="entry name" value="CbiX_SirB_N"/>
    <property type="match status" value="1"/>
</dbReference>
<dbReference type="InterPro" id="IPR036291">
    <property type="entry name" value="NAD(P)-bd_dom_sf"/>
</dbReference>
<name>A0A3N4DAC5_9ACTN</name>
<proteinExistence type="predicted"/>
<evidence type="ECO:0000256" key="8">
    <source>
        <dbReference type="ARBA" id="ARBA00047561"/>
    </source>
</evidence>
<dbReference type="UniPathway" id="UPA00262">
    <property type="reaction ID" value="UER00222"/>
</dbReference>
<dbReference type="GO" id="GO:0043115">
    <property type="term" value="F:precorrin-2 dehydrogenase activity"/>
    <property type="evidence" value="ECO:0007669"/>
    <property type="project" value="UniProtKB-EC"/>
</dbReference>
<dbReference type="EC" id="1.3.1.76" evidence="2"/>
<dbReference type="SUPFAM" id="SSF51735">
    <property type="entry name" value="NAD(P)-binding Rossmann-fold domains"/>
    <property type="match status" value="1"/>
</dbReference>
<dbReference type="GO" id="GO:0016829">
    <property type="term" value="F:lyase activity"/>
    <property type="evidence" value="ECO:0007669"/>
    <property type="project" value="UniProtKB-KW"/>
</dbReference>
<keyword evidence="4" id="KW-0560">Oxidoreductase</keyword>
<keyword evidence="7" id="KW-0627">Porphyrin biosynthesis</keyword>
<evidence type="ECO:0000313" key="11">
    <source>
        <dbReference type="Proteomes" id="UP000273044"/>
    </source>
</evidence>
<dbReference type="OrthoDB" id="7345302at2"/>
<evidence type="ECO:0000256" key="3">
    <source>
        <dbReference type="ARBA" id="ARBA00022723"/>
    </source>
</evidence>
<organism evidence="10 11">
    <name type="scientific">Arachnia propionica</name>
    <dbReference type="NCBI Taxonomy" id="1750"/>
    <lineage>
        <taxon>Bacteria</taxon>
        <taxon>Bacillati</taxon>
        <taxon>Actinomycetota</taxon>
        <taxon>Actinomycetes</taxon>
        <taxon>Propionibacteriales</taxon>
        <taxon>Propionibacteriaceae</taxon>
        <taxon>Arachnia</taxon>
    </lineage>
</organism>
<evidence type="ECO:0000256" key="1">
    <source>
        <dbReference type="ARBA" id="ARBA00005010"/>
    </source>
</evidence>
<dbReference type="GO" id="GO:0019354">
    <property type="term" value="P:siroheme biosynthetic process"/>
    <property type="evidence" value="ECO:0007669"/>
    <property type="project" value="UniProtKB-UniPathway"/>
</dbReference>
<dbReference type="InterPro" id="IPR006367">
    <property type="entry name" value="Sirohaem_synthase_N"/>
</dbReference>
<evidence type="ECO:0000313" key="10">
    <source>
        <dbReference type="EMBL" id="VEH69123.1"/>
    </source>
</evidence>
<dbReference type="Pfam" id="PF13241">
    <property type="entry name" value="NAD_binding_7"/>
    <property type="match status" value="1"/>
</dbReference>
<protein>
    <recommendedName>
        <fullName evidence="2">precorrin-2 dehydrogenase</fullName>
        <ecNumber evidence="2">1.3.1.76</ecNumber>
    </recommendedName>
</protein>
<dbReference type="Gene3D" id="3.40.50.1400">
    <property type="match status" value="2"/>
</dbReference>
<accession>A0A3N4DAC5</accession>
<dbReference type="Proteomes" id="UP000273044">
    <property type="component" value="Chromosome"/>
</dbReference>
<evidence type="ECO:0000313" key="9">
    <source>
        <dbReference type="EMBL" id="QUC10812.1"/>
    </source>
</evidence>
<dbReference type="CDD" id="cd03414">
    <property type="entry name" value="CbiX_SirB_C"/>
    <property type="match status" value="1"/>
</dbReference>
<dbReference type="EMBL" id="LR134406">
    <property type="protein sequence ID" value="VEH69123.1"/>
    <property type="molecule type" value="Genomic_DNA"/>
</dbReference>
<dbReference type="InterPro" id="IPR050963">
    <property type="entry name" value="Sirohydro_Cobaltochel/CbiX"/>
</dbReference>
<gene>
    <name evidence="10" type="primary">cbiX</name>
    <name evidence="9" type="ORF">J5A53_13770</name>
    <name evidence="10" type="ORF">NCTC12967_00387</name>
</gene>
<reference evidence="10 11" key="1">
    <citation type="submission" date="2018-12" db="EMBL/GenBank/DDBJ databases">
        <authorList>
            <consortium name="Pathogen Informatics"/>
        </authorList>
    </citation>
    <scope>NUCLEOTIDE SEQUENCE [LARGE SCALE GENOMIC DNA]</scope>
    <source>
        <strain evidence="10 11">NCTC12967</strain>
    </source>
</reference>
<dbReference type="Proteomes" id="UP000677180">
    <property type="component" value="Chromosome"/>
</dbReference>
<evidence type="ECO:0000256" key="7">
    <source>
        <dbReference type="ARBA" id="ARBA00023244"/>
    </source>
</evidence>
<dbReference type="NCBIfam" id="TIGR01470">
    <property type="entry name" value="cysG_Nterm"/>
    <property type="match status" value="1"/>
</dbReference>
<comment type="catalytic activity">
    <reaction evidence="8">
        <text>precorrin-2 + NAD(+) = sirohydrochlorin + NADH + 2 H(+)</text>
        <dbReference type="Rhea" id="RHEA:15613"/>
        <dbReference type="ChEBI" id="CHEBI:15378"/>
        <dbReference type="ChEBI" id="CHEBI:57540"/>
        <dbReference type="ChEBI" id="CHEBI:57945"/>
        <dbReference type="ChEBI" id="CHEBI:58351"/>
        <dbReference type="ChEBI" id="CHEBI:58827"/>
        <dbReference type="EC" id="1.3.1.76"/>
    </reaction>
</comment>
<dbReference type="GO" id="GO:0046872">
    <property type="term" value="F:metal ion binding"/>
    <property type="evidence" value="ECO:0007669"/>
    <property type="project" value="UniProtKB-KW"/>
</dbReference>
<dbReference type="RefSeq" id="WP_014845518.1">
    <property type="nucleotide sequence ID" value="NZ_CAUVFX010000009.1"/>
</dbReference>
<evidence type="ECO:0000256" key="2">
    <source>
        <dbReference type="ARBA" id="ARBA00012400"/>
    </source>
</evidence>